<protein>
    <recommendedName>
        <fullName evidence="3">Lipoprotein SmpA/OmlA domain-containing protein</fullName>
    </recommendedName>
</protein>
<accession>A0ABT0YJ49</accession>
<sequence>MGPPTGEYQRPDGSRRLEFARGPYGKHTYMVDVDTQGRVTGWQQVLTEPVFNAIPRGASRDEVLQRIGRPSDRMVIPRRNELVWSYRYESPFCQWFQVSLDRTTNQVTETGYNVDPICDANDDRSDS</sequence>
<reference evidence="1" key="1">
    <citation type="submission" date="2022-05" db="EMBL/GenBank/DDBJ databases">
        <title>Schlegelella sp. nov., isolated from mangrove soil.</title>
        <authorList>
            <person name="Liu Y."/>
            <person name="Ge X."/>
            <person name="Liu W."/>
        </authorList>
    </citation>
    <scope>NUCLEOTIDE SEQUENCE</scope>
    <source>
        <strain evidence="1">S2-27</strain>
    </source>
</reference>
<dbReference type="Proteomes" id="UP001165541">
    <property type="component" value="Unassembled WGS sequence"/>
</dbReference>
<proteinExistence type="predicted"/>
<evidence type="ECO:0008006" key="3">
    <source>
        <dbReference type="Google" id="ProtNLM"/>
    </source>
</evidence>
<dbReference type="EMBL" id="JAMKFE010000001">
    <property type="protein sequence ID" value="MCM5678181.1"/>
    <property type="molecule type" value="Genomic_DNA"/>
</dbReference>
<evidence type="ECO:0000313" key="1">
    <source>
        <dbReference type="EMBL" id="MCM5678181.1"/>
    </source>
</evidence>
<organism evidence="1 2">
    <name type="scientific">Caldimonas mangrovi</name>
    <dbReference type="NCBI Taxonomy" id="2944811"/>
    <lineage>
        <taxon>Bacteria</taxon>
        <taxon>Pseudomonadati</taxon>
        <taxon>Pseudomonadota</taxon>
        <taxon>Betaproteobacteria</taxon>
        <taxon>Burkholderiales</taxon>
        <taxon>Sphaerotilaceae</taxon>
        <taxon>Caldimonas</taxon>
    </lineage>
</organism>
<gene>
    <name evidence="1" type="ORF">M8A51_01390</name>
</gene>
<comment type="caution">
    <text evidence="1">The sequence shown here is derived from an EMBL/GenBank/DDBJ whole genome shotgun (WGS) entry which is preliminary data.</text>
</comment>
<keyword evidence="2" id="KW-1185">Reference proteome</keyword>
<evidence type="ECO:0000313" key="2">
    <source>
        <dbReference type="Proteomes" id="UP001165541"/>
    </source>
</evidence>
<name>A0ABT0YJ49_9BURK</name>